<gene>
    <name evidence="1" type="ORF">Dda_4746</name>
</gene>
<proteinExistence type="predicted"/>
<keyword evidence="2" id="KW-1185">Reference proteome</keyword>
<evidence type="ECO:0000313" key="2">
    <source>
        <dbReference type="Proteomes" id="UP001221413"/>
    </source>
</evidence>
<evidence type="ECO:0000313" key="1">
    <source>
        <dbReference type="EMBL" id="KAJ6260520.1"/>
    </source>
</evidence>
<organism evidence="1 2">
    <name type="scientific">Drechslerella dactyloides</name>
    <name type="common">Nematode-trapping fungus</name>
    <name type="synonym">Arthrobotrys dactyloides</name>
    <dbReference type="NCBI Taxonomy" id="74499"/>
    <lineage>
        <taxon>Eukaryota</taxon>
        <taxon>Fungi</taxon>
        <taxon>Dikarya</taxon>
        <taxon>Ascomycota</taxon>
        <taxon>Pezizomycotina</taxon>
        <taxon>Orbiliomycetes</taxon>
        <taxon>Orbiliales</taxon>
        <taxon>Orbiliaceae</taxon>
        <taxon>Drechslerella</taxon>
    </lineage>
</organism>
<reference evidence="1" key="1">
    <citation type="submission" date="2023-01" db="EMBL/GenBank/DDBJ databases">
        <title>The chitinases involved in constricting ring structure development in the nematode-trapping fungus Drechslerella dactyloides.</title>
        <authorList>
            <person name="Wang R."/>
            <person name="Zhang L."/>
            <person name="Tang P."/>
            <person name="Li S."/>
            <person name="Liang L."/>
        </authorList>
    </citation>
    <scope>NUCLEOTIDE SEQUENCE</scope>
    <source>
        <strain evidence="1">YMF1.00031</strain>
    </source>
</reference>
<dbReference type="EMBL" id="JAQGDS010000005">
    <property type="protein sequence ID" value="KAJ6260520.1"/>
    <property type="molecule type" value="Genomic_DNA"/>
</dbReference>
<dbReference type="AlphaFoldDB" id="A0AAD6IZQ3"/>
<name>A0AAD6IZQ3_DREDA</name>
<sequence length="237" mass="27338">MDVPEMEGLSRAWPASNRVIESTASLLGAINSLCLHYLLVRSSDKKEVLEDLNRLIIRHYDYLPESIRGMRAEVIPEDLYMVAVTTEDRNCIEALRGILRCDGKWIPEIKHFEAAVCNETAAYDVFELLRERATKYNAKIFESSVIWKAVEIESKNSYIIFHHILGLVKDADLYGDFNIDGLEDFIKKHKKGEAKDLLLSVFEAWKTERESGRREVNKMIELGCGFDDEEEFAKWET</sequence>
<comment type="caution">
    <text evidence="1">The sequence shown here is derived from an EMBL/GenBank/DDBJ whole genome shotgun (WGS) entry which is preliminary data.</text>
</comment>
<protein>
    <submittedName>
        <fullName evidence="1">Uncharacterized protein</fullName>
    </submittedName>
</protein>
<dbReference type="Proteomes" id="UP001221413">
    <property type="component" value="Unassembled WGS sequence"/>
</dbReference>
<accession>A0AAD6IZQ3</accession>